<dbReference type="AlphaFoldDB" id="A0A168SM66"/>
<dbReference type="OMA" id="MKHTINI"/>
<reference evidence="1" key="1">
    <citation type="submission" date="2016-04" db="EMBL/GenBank/DDBJ databases">
        <authorList>
            <person name="Evans L.H."/>
            <person name="Alamgir A."/>
            <person name="Owens N."/>
            <person name="Weber N.D."/>
            <person name="Virtaneva K."/>
            <person name="Barbian K."/>
            <person name="Babar A."/>
            <person name="Rosenke K."/>
        </authorList>
    </citation>
    <scope>NUCLEOTIDE SEQUENCE [LARGE SCALE GENOMIC DNA]</scope>
    <source>
        <strain evidence="1">CBS 101.48</strain>
    </source>
</reference>
<dbReference type="Proteomes" id="UP000078561">
    <property type="component" value="Unassembled WGS sequence"/>
</dbReference>
<proteinExistence type="predicted"/>
<protein>
    <submittedName>
        <fullName evidence="1">Uncharacterized protein</fullName>
    </submittedName>
</protein>
<evidence type="ECO:0000313" key="2">
    <source>
        <dbReference type="Proteomes" id="UP000078561"/>
    </source>
</evidence>
<dbReference type="EMBL" id="LT554895">
    <property type="protein sequence ID" value="SAM08634.1"/>
    <property type="molecule type" value="Genomic_DNA"/>
</dbReference>
<organism evidence="1">
    <name type="scientific">Absidia glauca</name>
    <name type="common">Pin mould</name>
    <dbReference type="NCBI Taxonomy" id="4829"/>
    <lineage>
        <taxon>Eukaryota</taxon>
        <taxon>Fungi</taxon>
        <taxon>Fungi incertae sedis</taxon>
        <taxon>Mucoromycota</taxon>
        <taxon>Mucoromycotina</taxon>
        <taxon>Mucoromycetes</taxon>
        <taxon>Mucorales</taxon>
        <taxon>Cunninghamellaceae</taxon>
        <taxon>Absidia</taxon>
    </lineage>
</organism>
<accession>A0A168SM66</accession>
<name>A0A168SM66_ABSGL</name>
<keyword evidence="2" id="KW-1185">Reference proteome</keyword>
<sequence length="158" mass="17601">MAPQTIRIITDKSPVAHRHAELLAKGVQSRTSDTAYKVVIGDLTRTPNDAANEQTALEDISISKSDVLLFASMGALSLYEKHFQEEEGRHPLHSKTIGIVLLSHSTFDDSGSSHPTDKHLIDDLNQYGLERDAILLKVQNDNDEQELIKLGERFVEQL</sequence>
<dbReference type="InParanoid" id="A0A168SM66"/>
<evidence type="ECO:0000313" key="1">
    <source>
        <dbReference type="EMBL" id="SAM08634.1"/>
    </source>
</evidence>
<gene>
    <name evidence="1" type="primary">ABSGL_14297.1 scaffold 14385</name>
</gene>
<dbReference type="OrthoDB" id="2349213at2759"/>